<organism evidence="20 21">
    <name type="scientific">Piscinibacter gummiphilus</name>
    <dbReference type="NCBI Taxonomy" id="946333"/>
    <lineage>
        <taxon>Bacteria</taxon>
        <taxon>Pseudomonadati</taxon>
        <taxon>Pseudomonadota</taxon>
        <taxon>Betaproteobacteria</taxon>
        <taxon>Burkholderiales</taxon>
        <taxon>Sphaerotilaceae</taxon>
        <taxon>Piscinibacter</taxon>
    </lineage>
</organism>
<dbReference type="SUPFAM" id="SSF81653">
    <property type="entry name" value="Calcium ATPase, transduction domain A"/>
    <property type="match status" value="1"/>
</dbReference>
<evidence type="ECO:0000256" key="17">
    <source>
        <dbReference type="ARBA" id="ARBA00047295"/>
    </source>
</evidence>
<feature type="transmembrane region" description="Helical" evidence="18">
    <location>
        <begin position="790"/>
        <end position="809"/>
    </location>
</feature>
<dbReference type="EMBL" id="CP136336">
    <property type="protein sequence ID" value="WOB10601.1"/>
    <property type="molecule type" value="Genomic_DNA"/>
</dbReference>
<feature type="transmembrane region" description="Helical" evidence="18">
    <location>
        <begin position="757"/>
        <end position="778"/>
    </location>
</feature>
<dbReference type="InterPro" id="IPR036412">
    <property type="entry name" value="HAD-like_sf"/>
</dbReference>
<evidence type="ECO:0000256" key="14">
    <source>
        <dbReference type="ARBA" id="ARBA00022989"/>
    </source>
</evidence>
<evidence type="ECO:0000256" key="7">
    <source>
        <dbReference type="ARBA" id="ARBA00022519"/>
    </source>
</evidence>
<dbReference type="InterPro" id="IPR023214">
    <property type="entry name" value="HAD_sf"/>
</dbReference>
<keyword evidence="11" id="KW-0067">ATP-binding</keyword>
<dbReference type="EC" id="7.2.2.14" evidence="4"/>
<dbReference type="InterPro" id="IPR006068">
    <property type="entry name" value="ATPase_P-typ_cation-transptr_C"/>
</dbReference>
<gene>
    <name evidence="20" type="primary">mgtA</name>
    <name evidence="20" type="ORF">RXV79_11200</name>
</gene>
<evidence type="ECO:0000256" key="8">
    <source>
        <dbReference type="ARBA" id="ARBA00022553"/>
    </source>
</evidence>
<evidence type="ECO:0000256" key="4">
    <source>
        <dbReference type="ARBA" id="ARBA00012786"/>
    </source>
</evidence>
<evidence type="ECO:0000256" key="12">
    <source>
        <dbReference type="ARBA" id="ARBA00022842"/>
    </source>
</evidence>
<dbReference type="PRINTS" id="PR01836">
    <property type="entry name" value="MGATPASE"/>
</dbReference>
<evidence type="ECO:0000256" key="5">
    <source>
        <dbReference type="ARBA" id="ARBA00013555"/>
    </source>
</evidence>
<evidence type="ECO:0000256" key="1">
    <source>
        <dbReference type="ARBA" id="ARBA00003954"/>
    </source>
</evidence>
<dbReference type="InterPro" id="IPR008250">
    <property type="entry name" value="ATPase_P-typ_transduc_dom_A_sf"/>
</dbReference>
<feature type="transmembrane region" description="Helical" evidence="18">
    <location>
        <begin position="69"/>
        <end position="87"/>
    </location>
</feature>
<dbReference type="InterPro" id="IPR059000">
    <property type="entry name" value="ATPase_P-type_domA"/>
</dbReference>
<evidence type="ECO:0000256" key="11">
    <source>
        <dbReference type="ARBA" id="ARBA00022840"/>
    </source>
</evidence>
<name>A0ABZ0D4Z9_9BURK</name>
<dbReference type="SMART" id="SM00831">
    <property type="entry name" value="Cation_ATPase_N"/>
    <property type="match status" value="1"/>
</dbReference>
<evidence type="ECO:0000256" key="9">
    <source>
        <dbReference type="ARBA" id="ARBA00022692"/>
    </source>
</evidence>
<dbReference type="NCBIfam" id="TIGR01524">
    <property type="entry name" value="ATPase-IIIB_Mg"/>
    <property type="match status" value="1"/>
</dbReference>
<evidence type="ECO:0000256" key="2">
    <source>
        <dbReference type="ARBA" id="ARBA00004429"/>
    </source>
</evidence>
<dbReference type="Pfam" id="PF00690">
    <property type="entry name" value="Cation_ATPase_N"/>
    <property type="match status" value="1"/>
</dbReference>
<feature type="domain" description="Cation-transporting P-type ATPase N-terminal" evidence="19">
    <location>
        <begin position="16"/>
        <end position="89"/>
    </location>
</feature>
<keyword evidence="15 18" id="KW-0472">Membrane</keyword>
<proteinExistence type="inferred from homology"/>
<feature type="transmembrane region" description="Helical" evidence="18">
    <location>
        <begin position="255"/>
        <end position="275"/>
    </location>
</feature>
<dbReference type="Gene3D" id="2.70.150.10">
    <property type="entry name" value="Calcium-transporting ATPase, cytoplasmic transduction domain A"/>
    <property type="match status" value="1"/>
</dbReference>
<keyword evidence="21" id="KW-1185">Reference proteome</keyword>
<dbReference type="SFLD" id="SFLDF00027">
    <property type="entry name" value="p-type_atpase"/>
    <property type="match status" value="1"/>
</dbReference>
<evidence type="ECO:0000259" key="19">
    <source>
        <dbReference type="SMART" id="SM00831"/>
    </source>
</evidence>
<dbReference type="Gene3D" id="3.40.1110.10">
    <property type="entry name" value="Calcium-transporting ATPase, cytoplasmic domain N"/>
    <property type="match status" value="1"/>
</dbReference>
<feature type="transmembrane region" description="Helical" evidence="18">
    <location>
        <begin position="729"/>
        <end position="751"/>
    </location>
</feature>
<evidence type="ECO:0000256" key="13">
    <source>
        <dbReference type="ARBA" id="ARBA00022967"/>
    </source>
</evidence>
<dbReference type="InterPro" id="IPR004014">
    <property type="entry name" value="ATPase_P-typ_cation-transptr_N"/>
</dbReference>
<dbReference type="Pfam" id="PF00689">
    <property type="entry name" value="Cation_ATPase_C"/>
    <property type="match status" value="1"/>
</dbReference>
<dbReference type="SFLD" id="SFLDG00002">
    <property type="entry name" value="C1.7:_P-type_atpase_like"/>
    <property type="match status" value="1"/>
</dbReference>
<evidence type="ECO:0000256" key="15">
    <source>
        <dbReference type="ARBA" id="ARBA00023136"/>
    </source>
</evidence>
<dbReference type="InterPro" id="IPR018303">
    <property type="entry name" value="ATPase_P-typ_P_site"/>
</dbReference>
<dbReference type="Proteomes" id="UP001303946">
    <property type="component" value="Chromosome"/>
</dbReference>
<accession>A0ABZ0D4Z9</accession>
<keyword evidence="12" id="KW-0460">Magnesium</keyword>
<keyword evidence="14 18" id="KW-1133">Transmembrane helix</keyword>
<keyword evidence="9 18" id="KW-0812">Transmembrane</keyword>
<dbReference type="Gene3D" id="1.20.1110.10">
    <property type="entry name" value="Calcium-transporting ATPase, transmembrane domain"/>
    <property type="match status" value="1"/>
</dbReference>
<dbReference type="InterPro" id="IPR023299">
    <property type="entry name" value="ATPase_P-typ_cyto_dom_N"/>
</dbReference>
<evidence type="ECO:0000256" key="18">
    <source>
        <dbReference type="SAM" id="Phobius"/>
    </source>
</evidence>
<sequence length="854" mass="91552">MHPHANPSAPSTANRPDWSLPADELLQRHASRRSGLGSAEARARLQQHGPNAIDERTSVAIWRLALRQVSSPLVLILVIGGAISALLTSWADAATILAIVTGSAALGFWQELRASQAVESLRKRLALTARTWRDGTPTRLPARELVAGDVVELSAGNLVPADGVVLEARDFLVTEASLTGETFPVEKHAGPLAAGAALRERTNSVFLGSSVRSGSATVLITQTGERTVLGELASGLRLREPETRFALGTRRFGEMLLRVMFVVVIAVLAMNQWLGRPLIDSLLFAVALAVGLSPELLPAIVSVMLARGTRKLAAQGVLVRRLEAIEDLGGMNVLCTDKTGTLTQGEMTLDAAVDPQGQPSPQVLQWAYLNAAFETGIENPLDAALVRAGETHSLGTAGWRKVDEIPYDFVRKRLTIVACDERDGTRWMVVKGAVAQVLDCCSHVAAADGPVALDGAWRTRLDGFVQAQGESGLRVLALATRHIEQDKVTPADEQGLTLQGFLSFSDPPKPSATQALQQLRRHGVRVKMITGDNRHVAAHVAQQVGLDPKAMLTGEAIAGLRDESLWHLAPRTDLFVEVDPSQKERIVRALQRTRHAVGFLGDGINDAPALHAADVGISVDQAVDVARESADIVLLQPDLGVLCRGVEEGRRTFANTLKYISLTISANFGNMVSMALATPFLPFLPLTATQILLNNFLSDLPAMALSTDRVEASQLRRPRAWKMASLRRFMLVFGLTSSVFDLITFAVLLWVLAADEAVFRTAWFQVSLLTELAVVVVLRSREPAWTSPPAPMLSGALLAVALVALALPYTGPLAAWLGFVPLPLGVSAAVAGIVVAYAASTELVKRFGLAKVPP</sequence>
<dbReference type="InterPro" id="IPR001757">
    <property type="entry name" value="P_typ_ATPase"/>
</dbReference>
<dbReference type="InterPro" id="IPR023298">
    <property type="entry name" value="ATPase_P-typ_TM_dom_sf"/>
</dbReference>
<keyword evidence="7" id="KW-0997">Cell inner membrane</keyword>
<comment type="similarity">
    <text evidence="3">Belongs to the cation transport ATPase (P-type) (TC 3.A.3) family. Type IIIB subfamily.</text>
</comment>
<evidence type="ECO:0000313" key="21">
    <source>
        <dbReference type="Proteomes" id="UP001303946"/>
    </source>
</evidence>
<dbReference type="RefSeq" id="WP_316703501.1">
    <property type="nucleotide sequence ID" value="NZ_CP136336.1"/>
</dbReference>
<keyword evidence="8" id="KW-0597">Phosphoprotein</keyword>
<dbReference type="Pfam" id="PF00702">
    <property type="entry name" value="Hydrolase"/>
    <property type="match status" value="1"/>
</dbReference>
<dbReference type="InterPro" id="IPR006415">
    <property type="entry name" value="P-type_ATPase_IIIB"/>
</dbReference>
<keyword evidence="6" id="KW-1003">Cell membrane</keyword>
<evidence type="ECO:0000256" key="6">
    <source>
        <dbReference type="ARBA" id="ARBA00022475"/>
    </source>
</evidence>
<dbReference type="PANTHER" id="PTHR42861">
    <property type="entry name" value="CALCIUM-TRANSPORTING ATPASE"/>
    <property type="match status" value="1"/>
</dbReference>
<keyword evidence="10" id="KW-0547">Nucleotide-binding</keyword>
<evidence type="ECO:0000256" key="10">
    <source>
        <dbReference type="ARBA" id="ARBA00022741"/>
    </source>
</evidence>
<dbReference type="InterPro" id="IPR044492">
    <property type="entry name" value="P_typ_ATPase_HD_dom"/>
</dbReference>
<dbReference type="SFLD" id="SFLDS00003">
    <property type="entry name" value="Haloacid_Dehalogenase"/>
    <property type="match status" value="1"/>
</dbReference>
<evidence type="ECO:0000256" key="3">
    <source>
        <dbReference type="ARBA" id="ARBA00008746"/>
    </source>
</evidence>
<dbReference type="SUPFAM" id="SSF81665">
    <property type="entry name" value="Calcium ATPase, transmembrane domain M"/>
    <property type="match status" value="1"/>
</dbReference>
<dbReference type="Pfam" id="PF00122">
    <property type="entry name" value="E1-E2_ATPase"/>
    <property type="match status" value="1"/>
</dbReference>
<feature type="transmembrane region" description="Helical" evidence="18">
    <location>
        <begin position="281"/>
        <end position="306"/>
    </location>
</feature>
<evidence type="ECO:0000313" key="20">
    <source>
        <dbReference type="EMBL" id="WOB10601.1"/>
    </source>
</evidence>
<dbReference type="SUPFAM" id="SSF56784">
    <property type="entry name" value="HAD-like"/>
    <property type="match status" value="1"/>
</dbReference>
<feature type="transmembrane region" description="Helical" evidence="18">
    <location>
        <begin position="815"/>
        <end position="839"/>
    </location>
</feature>
<comment type="subcellular location">
    <subcellularLocation>
        <location evidence="2">Cell inner membrane</location>
        <topology evidence="2">Multi-pass membrane protein</topology>
    </subcellularLocation>
</comment>
<protein>
    <recommendedName>
        <fullName evidence="5">Magnesium-transporting ATPase, P-type 1</fullName>
        <ecNumber evidence="4">7.2.2.14</ecNumber>
    </recommendedName>
    <alternativeName>
        <fullName evidence="16">Mg(2+) transport ATPase, P-type 1</fullName>
    </alternativeName>
</protein>
<keyword evidence="13" id="KW-1278">Translocase</keyword>
<dbReference type="NCBIfam" id="TIGR01494">
    <property type="entry name" value="ATPase_P-type"/>
    <property type="match status" value="2"/>
</dbReference>
<dbReference type="SUPFAM" id="SSF81660">
    <property type="entry name" value="Metal cation-transporting ATPase, ATP-binding domain N"/>
    <property type="match status" value="1"/>
</dbReference>
<comment type="function">
    <text evidence="1">Mediates magnesium influx to the cytosol.</text>
</comment>
<evidence type="ECO:0000256" key="16">
    <source>
        <dbReference type="ARBA" id="ARBA00029806"/>
    </source>
</evidence>
<comment type="catalytic activity">
    <reaction evidence="17">
        <text>Mg(2+)(out) + ATP + H2O = Mg(2+)(in) + ADP + phosphate + H(+)</text>
        <dbReference type="Rhea" id="RHEA:10260"/>
        <dbReference type="ChEBI" id="CHEBI:15377"/>
        <dbReference type="ChEBI" id="CHEBI:15378"/>
        <dbReference type="ChEBI" id="CHEBI:18420"/>
        <dbReference type="ChEBI" id="CHEBI:30616"/>
        <dbReference type="ChEBI" id="CHEBI:43474"/>
        <dbReference type="ChEBI" id="CHEBI:456216"/>
        <dbReference type="EC" id="7.2.2.14"/>
    </reaction>
</comment>
<dbReference type="PROSITE" id="PS00154">
    <property type="entry name" value="ATPASE_E1_E2"/>
    <property type="match status" value="1"/>
</dbReference>
<reference evidence="20 21" key="1">
    <citation type="submission" date="2023-10" db="EMBL/GenBank/DDBJ databases">
        <title>Bacteria for the degradation of biodegradable plastic PBAT(Polybutylene adipate terephthalate).</title>
        <authorList>
            <person name="Weon H.-Y."/>
            <person name="Yeon J."/>
        </authorList>
    </citation>
    <scope>NUCLEOTIDE SEQUENCE [LARGE SCALE GENOMIC DNA]</scope>
    <source>
        <strain evidence="20 21">SBD 7-3</strain>
    </source>
</reference>
<dbReference type="Gene3D" id="3.40.50.1000">
    <property type="entry name" value="HAD superfamily/HAD-like"/>
    <property type="match status" value="1"/>
</dbReference>